<keyword evidence="1" id="KW-0175">Coiled coil</keyword>
<keyword evidence="2" id="KW-0472">Membrane</keyword>
<dbReference type="HOGENOM" id="CLU_048092_0_0_9"/>
<feature type="domain" description="Glycoside-hydrolase family GH114 TIM-barrel" evidence="3">
    <location>
        <begin position="294"/>
        <end position="402"/>
    </location>
</feature>
<dbReference type="InterPro" id="IPR004352">
    <property type="entry name" value="GH114_TIM-barrel"/>
</dbReference>
<dbReference type="PRINTS" id="PR01545">
    <property type="entry name" value="THEMAYE10DUF"/>
</dbReference>
<feature type="coiled-coil region" evidence="1">
    <location>
        <begin position="83"/>
        <end position="115"/>
    </location>
</feature>
<dbReference type="PANTHER" id="PTHR35882:SF3">
    <property type="entry name" value="GLYCOSIDE-HYDROLASE FAMILY GH114 TIM-BARREL DOMAIN-CONTAINING PROTEIN"/>
    <property type="match status" value="1"/>
</dbReference>
<protein>
    <submittedName>
        <fullName evidence="4">Putative possible cysteine--tRNA ligase</fullName>
    </submittedName>
</protein>
<dbReference type="EMBL" id="AECV01000034">
    <property type="protein sequence ID" value="EFW29283.1"/>
    <property type="molecule type" value="Genomic_DNA"/>
</dbReference>
<dbReference type="InterPro" id="IPR013785">
    <property type="entry name" value="Aldolase_TIM"/>
</dbReference>
<dbReference type="Pfam" id="PF03537">
    <property type="entry name" value="Glyco_hydro_114"/>
    <property type="match status" value="1"/>
</dbReference>
<gene>
    <name evidence="4" type="ORF">HMPREF9555_01559</name>
</gene>
<dbReference type="STRING" id="749551.HMPREF9555_01559"/>
<accession>E7N3G9</accession>
<dbReference type="GO" id="GO:0016874">
    <property type="term" value="F:ligase activity"/>
    <property type="evidence" value="ECO:0007669"/>
    <property type="project" value="UniProtKB-KW"/>
</dbReference>
<sequence length="410" mass="47208">MHDFFGKNKEFWDDFIQKKKEFYHALSNDYRTLGFSLFVYVCCRGLCGGQGGSGMVKKIFCALAVLMGLGIAGMFCCSFFEMHAGAEREMKQAEQRRAEQEAAEAKAESIDYRAAMEDLIVEMNDYADAAAGRNFMFITNGGTGIYAPDETHPRNRVERLLNAVDGALIEDFFYGWDMEDDLPPPAEEQAEQRRNLRLVREAHRPVFNIDYTHKDSAVRGSQRKNKEAGFISFAASRRELDEIPFGTIVDANARDVHSLGDVRNFIALLNPARFRSKEDYIEKLRRTDYDLLIIDLVYNDAPLTKEDVEALKVKANGGRRLVFAYMSVGEAEDYRIYWKDEWNKHLPVWIDEMNDDWEGNYKVRYWTRAWQDLLYGSADGYLDKIIAAGFDGAFLDVIDAYDYFYEKEGH</sequence>
<keyword evidence="4" id="KW-0436">Ligase</keyword>
<keyword evidence="5" id="KW-1185">Reference proteome</keyword>
<evidence type="ECO:0000256" key="2">
    <source>
        <dbReference type="SAM" id="Phobius"/>
    </source>
</evidence>
<keyword evidence="2" id="KW-1133">Transmembrane helix</keyword>
<reference evidence="4 5" key="1">
    <citation type="submission" date="2010-08" db="EMBL/GenBank/DDBJ databases">
        <authorList>
            <person name="Weinstock G."/>
            <person name="Sodergren E."/>
            <person name="Clifton S."/>
            <person name="Fulton L."/>
            <person name="Fulton B."/>
            <person name="Courtney L."/>
            <person name="Fronick C."/>
            <person name="Harrison M."/>
            <person name="Strong C."/>
            <person name="Farmer C."/>
            <person name="Delahaunty K."/>
            <person name="Markovic C."/>
            <person name="Hall O."/>
            <person name="Minx P."/>
            <person name="Tomlinson C."/>
            <person name="Mitreva M."/>
            <person name="Hou S."/>
            <person name="Chen J."/>
            <person name="Wollam A."/>
            <person name="Pepin K.H."/>
            <person name="Johnson M."/>
            <person name="Bhonagiri V."/>
            <person name="Zhang X."/>
            <person name="Suruliraj S."/>
            <person name="Warren W."/>
            <person name="Chinwalla A."/>
            <person name="Mardis E.R."/>
            <person name="Wilson R.K."/>
        </authorList>
    </citation>
    <scope>NUCLEOTIDE SEQUENCE [LARGE SCALE GENOMIC DNA]</scope>
    <source>
        <strain evidence="4 5">F0399</strain>
    </source>
</reference>
<keyword evidence="2" id="KW-0812">Transmembrane</keyword>
<evidence type="ECO:0000256" key="1">
    <source>
        <dbReference type="SAM" id="Coils"/>
    </source>
</evidence>
<feature type="transmembrane region" description="Helical" evidence="2">
    <location>
        <begin position="59"/>
        <end position="82"/>
    </location>
</feature>
<dbReference type="Proteomes" id="UP000004633">
    <property type="component" value="Unassembled WGS sequence"/>
</dbReference>
<dbReference type="SUPFAM" id="SSF51445">
    <property type="entry name" value="(Trans)glycosidases"/>
    <property type="match status" value="1"/>
</dbReference>
<dbReference type="InterPro" id="IPR017853">
    <property type="entry name" value="GH"/>
</dbReference>
<dbReference type="Gene3D" id="3.20.20.70">
    <property type="entry name" value="Aldolase class I"/>
    <property type="match status" value="2"/>
</dbReference>
<comment type="caution">
    <text evidence="4">The sequence shown here is derived from an EMBL/GenBank/DDBJ whole genome shotgun (WGS) entry which is preliminary data.</text>
</comment>
<name>E7N3G9_9FIRM</name>
<evidence type="ECO:0000313" key="4">
    <source>
        <dbReference type="EMBL" id="EFW29283.1"/>
    </source>
</evidence>
<dbReference type="InterPro" id="IPR016062">
    <property type="entry name" value="TM1410-rel"/>
</dbReference>
<dbReference type="AlphaFoldDB" id="E7N3G9"/>
<organism evidence="4 5">
    <name type="scientific">Selenomonas artemidis F0399</name>
    <dbReference type="NCBI Taxonomy" id="749551"/>
    <lineage>
        <taxon>Bacteria</taxon>
        <taxon>Bacillati</taxon>
        <taxon>Bacillota</taxon>
        <taxon>Negativicutes</taxon>
        <taxon>Selenomonadales</taxon>
        <taxon>Selenomonadaceae</taxon>
        <taxon>Selenomonas</taxon>
    </lineage>
</organism>
<evidence type="ECO:0000259" key="3">
    <source>
        <dbReference type="Pfam" id="PF03537"/>
    </source>
</evidence>
<dbReference type="PANTHER" id="PTHR35882">
    <property type="entry name" value="PELA"/>
    <property type="match status" value="1"/>
</dbReference>
<proteinExistence type="predicted"/>
<evidence type="ECO:0000313" key="5">
    <source>
        <dbReference type="Proteomes" id="UP000004633"/>
    </source>
</evidence>